<reference evidence="5 6" key="1">
    <citation type="submission" date="2022-06" db="EMBL/GenBank/DDBJ databases">
        <authorList>
            <person name="Jeon C.O."/>
        </authorList>
    </citation>
    <scope>NUCLEOTIDE SEQUENCE [LARGE SCALE GENOMIC DNA]</scope>
    <source>
        <strain evidence="5 6">KCTC 13943</strain>
    </source>
</reference>
<dbReference type="SMART" id="SM00342">
    <property type="entry name" value="HTH_ARAC"/>
    <property type="match status" value="1"/>
</dbReference>
<dbReference type="EMBL" id="JAMQCR010000001">
    <property type="protein sequence ID" value="MCM2532340.1"/>
    <property type="molecule type" value="Genomic_DNA"/>
</dbReference>
<evidence type="ECO:0000259" key="4">
    <source>
        <dbReference type="PROSITE" id="PS01124"/>
    </source>
</evidence>
<keyword evidence="6" id="KW-1185">Reference proteome</keyword>
<dbReference type="PANTHER" id="PTHR43280:SF28">
    <property type="entry name" value="HTH-TYPE TRANSCRIPTIONAL ACTIVATOR RHAS"/>
    <property type="match status" value="1"/>
</dbReference>
<evidence type="ECO:0000256" key="3">
    <source>
        <dbReference type="ARBA" id="ARBA00023163"/>
    </source>
</evidence>
<feature type="domain" description="HTH araC/xylS-type" evidence="4">
    <location>
        <begin position="61"/>
        <end position="130"/>
    </location>
</feature>
<sequence length="141" mass="16358">MTGAYAVLIALYHKKRMGKGQYNHLIPIQLIQTQHIIEIIPFHFLFDVKLLVLIIKVCSLYLSRIFVSELGVSFSKYVQDERLKRAVILLKKSKLTIKEISEVTGFISVQYFTRVFTSMMQCSPGRFRSLYLDLKTTTFSD</sequence>
<keyword evidence="1" id="KW-0805">Transcription regulation</keyword>
<evidence type="ECO:0000313" key="6">
    <source>
        <dbReference type="Proteomes" id="UP001523262"/>
    </source>
</evidence>
<organism evidence="5 6">
    <name type="scientific">Neobacillus pocheonensis</name>
    <dbReference type="NCBI Taxonomy" id="363869"/>
    <lineage>
        <taxon>Bacteria</taxon>
        <taxon>Bacillati</taxon>
        <taxon>Bacillota</taxon>
        <taxon>Bacilli</taxon>
        <taxon>Bacillales</taxon>
        <taxon>Bacillaceae</taxon>
        <taxon>Neobacillus</taxon>
    </lineage>
</organism>
<evidence type="ECO:0000256" key="2">
    <source>
        <dbReference type="ARBA" id="ARBA00023125"/>
    </source>
</evidence>
<protein>
    <submittedName>
        <fullName evidence="5">Helix-turn-helix transcriptional regulator</fullName>
    </submittedName>
</protein>
<dbReference type="InterPro" id="IPR018060">
    <property type="entry name" value="HTH_AraC"/>
</dbReference>
<dbReference type="Gene3D" id="1.10.10.60">
    <property type="entry name" value="Homeodomain-like"/>
    <property type="match status" value="1"/>
</dbReference>
<dbReference type="Proteomes" id="UP001523262">
    <property type="component" value="Unassembled WGS sequence"/>
</dbReference>
<dbReference type="PROSITE" id="PS01124">
    <property type="entry name" value="HTH_ARAC_FAMILY_2"/>
    <property type="match status" value="1"/>
</dbReference>
<keyword evidence="2" id="KW-0238">DNA-binding</keyword>
<proteinExistence type="predicted"/>
<evidence type="ECO:0000313" key="5">
    <source>
        <dbReference type="EMBL" id="MCM2532340.1"/>
    </source>
</evidence>
<dbReference type="InterPro" id="IPR009057">
    <property type="entry name" value="Homeodomain-like_sf"/>
</dbReference>
<comment type="caution">
    <text evidence="5">The sequence shown here is derived from an EMBL/GenBank/DDBJ whole genome shotgun (WGS) entry which is preliminary data.</text>
</comment>
<evidence type="ECO:0000256" key="1">
    <source>
        <dbReference type="ARBA" id="ARBA00023015"/>
    </source>
</evidence>
<dbReference type="SUPFAM" id="SSF46689">
    <property type="entry name" value="Homeodomain-like"/>
    <property type="match status" value="1"/>
</dbReference>
<dbReference type="Pfam" id="PF12833">
    <property type="entry name" value="HTH_18"/>
    <property type="match status" value="1"/>
</dbReference>
<dbReference type="InterPro" id="IPR018062">
    <property type="entry name" value="HTH_AraC-typ_CS"/>
</dbReference>
<accession>A0ABT0W8D8</accession>
<dbReference type="PANTHER" id="PTHR43280">
    <property type="entry name" value="ARAC-FAMILY TRANSCRIPTIONAL REGULATOR"/>
    <property type="match status" value="1"/>
</dbReference>
<keyword evidence="3" id="KW-0804">Transcription</keyword>
<dbReference type="PROSITE" id="PS00041">
    <property type="entry name" value="HTH_ARAC_FAMILY_1"/>
    <property type="match status" value="1"/>
</dbReference>
<name>A0ABT0W8D8_9BACI</name>
<gene>
    <name evidence="5" type="ORF">NDK43_07960</name>
</gene>